<name>A0A848LRP9_9BACT</name>
<dbReference type="InterPro" id="IPR017645">
    <property type="entry name" value="Dnd_assoc_1"/>
</dbReference>
<reference evidence="1 2" key="1">
    <citation type="submission" date="2020-04" db="EMBL/GenBank/DDBJ databases">
        <title>Draft genome of Pyxidicoccus fallax type strain.</title>
        <authorList>
            <person name="Whitworth D.E."/>
        </authorList>
    </citation>
    <scope>NUCLEOTIDE SEQUENCE [LARGE SCALE GENOMIC DNA]</scope>
    <source>
        <strain evidence="1 2">DSM 14698</strain>
    </source>
</reference>
<dbReference type="AlphaFoldDB" id="A0A848LRP9"/>
<organism evidence="1 2">
    <name type="scientific">Pyxidicoccus fallax</name>
    <dbReference type="NCBI Taxonomy" id="394095"/>
    <lineage>
        <taxon>Bacteria</taxon>
        <taxon>Pseudomonadati</taxon>
        <taxon>Myxococcota</taxon>
        <taxon>Myxococcia</taxon>
        <taxon>Myxococcales</taxon>
        <taxon>Cystobacterineae</taxon>
        <taxon>Myxococcaceae</taxon>
        <taxon>Pyxidicoccus</taxon>
    </lineage>
</organism>
<keyword evidence="2" id="KW-1185">Reference proteome</keyword>
<evidence type="ECO:0000313" key="1">
    <source>
        <dbReference type="EMBL" id="NMO20607.1"/>
    </source>
</evidence>
<comment type="caution">
    <text evidence="1">The sequence shown here is derived from an EMBL/GenBank/DDBJ whole genome shotgun (WGS) entry which is preliminary data.</text>
</comment>
<dbReference type="NCBIfam" id="TIGR03236">
    <property type="entry name" value="dnd_assoc_1"/>
    <property type="match status" value="1"/>
</dbReference>
<evidence type="ECO:0000313" key="2">
    <source>
        <dbReference type="Proteomes" id="UP000518300"/>
    </source>
</evidence>
<accession>A0A848LRP9</accession>
<sequence>MPIDSKWLAHVRELTDLGTRDTLDIEGIEVELPIPNGRGATRFRDWQRRVLPDIVPDSVNADAPERTPFRLLFALTTSHVTHASMEEVLAGELRPLEDLFRAETLKKKITLAFHVLAVKAASKGENDSKGFTERSLLLLCRKDDGLLDIELVRDLVEQLRRPLADLDLAQRIVLEKVQPGWDPASEPTFELPETAKLPEIPFDREASRLFREDVRTLIQAALAPADFFQQLNLLLILHLGLYQPRVASLLNPQMECLYREMVDPDPRNLRDLEEMARAHDRRHPFTGSLHCRAPDPELRTVTLRTPARVSFEELDTSLAVFHFHVLLLVQLRRLAEAYFTHQWEQTSAWRAGELTAEVAAKLQAATQGPRQLLTHMRQEPQFSAFLHKALTVLAVRFARTQIADTSRERAFEELEKAASPLHALRRMYEMYNIQTSRNATGSRAYRQGIQVTSSLLQQGQYGLVQGRQRVGAFFEIGVGLLPLILLLSVGAGREKVPVENLWIRLERYGLRFDADERERLLTHLRSLGVYERFSDAGEAAYVRNLMTARAA</sequence>
<proteinExistence type="predicted"/>
<protein>
    <submittedName>
        <fullName evidence="1">DNA phosphorothioation-dependent restriction protein DptG</fullName>
    </submittedName>
</protein>
<dbReference type="Proteomes" id="UP000518300">
    <property type="component" value="Unassembled WGS sequence"/>
</dbReference>
<dbReference type="RefSeq" id="WP_169349820.1">
    <property type="nucleotide sequence ID" value="NZ_JABBJJ010000256.1"/>
</dbReference>
<gene>
    <name evidence="1" type="primary">dptG</name>
    <name evidence="1" type="ORF">HG543_37960</name>
</gene>
<dbReference type="EMBL" id="JABBJJ010000256">
    <property type="protein sequence ID" value="NMO20607.1"/>
    <property type="molecule type" value="Genomic_DNA"/>
</dbReference>